<evidence type="ECO:0000313" key="1">
    <source>
        <dbReference type="EMBL" id="VEP11267.1"/>
    </source>
</evidence>
<sequence length="167" mass="18702">MSALPQPDLRDVVDSSWKLQTHQEKTIISNLSVTSSKKTSSKTTKLSRKKHSSAALQLLTLLQQGSSYLAAVMMLASIGLYLATVRIPQLWSQEYKTLEALQRQERNLVAIDEALKYEIAQQAEQPELDMSGIAPENTMFLQPNHVEPQETAIADNNSFWQSIPLGY</sequence>
<reference evidence="1 2" key="1">
    <citation type="submission" date="2019-01" db="EMBL/GenBank/DDBJ databases">
        <authorList>
            <person name="Brito A."/>
        </authorList>
    </citation>
    <scope>NUCLEOTIDE SEQUENCE [LARGE SCALE GENOMIC DNA]</scope>
    <source>
        <strain evidence="1">1</strain>
    </source>
</reference>
<protein>
    <recommendedName>
        <fullName evidence="3">Cell division protein FtsL</fullName>
    </recommendedName>
</protein>
<keyword evidence="2" id="KW-1185">Reference proteome</keyword>
<proteinExistence type="predicted"/>
<dbReference type="Proteomes" id="UP000320055">
    <property type="component" value="Unassembled WGS sequence"/>
</dbReference>
<evidence type="ECO:0000313" key="2">
    <source>
        <dbReference type="Proteomes" id="UP000320055"/>
    </source>
</evidence>
<name>A0A563VIW5_9CYAN</name>
<dbReference type="AlphaFoldDB" id="A0A563VIW5"/>
<dbReference type="EMBL" id="CAACVJ010000001">
    <property type="protein sequence ID" value="VEP11267.1"/>
    <property type="molecule type" value="Genomic_DNA"/>
</dbReference>
<organism evidence="1 2">
    <name type="scientific">Hyella patelloides LEGE 07179</name>
    <dbReference type="NCBI Taxonomy" id="945734"/>
    <lineage>
        <taxon>Bacteria</taxon>
        <taxon>Bacillati</taxon>
        <taxon>Cyanobacteriota</taxon>
        <taxon>Cyanophyceae</taxon>
        <taxon>Pleurocapsales</taxon>
        <taxon>Hyellaceae</taxon>
        <taxon>Hyella</taxon>
    </lineage>
</organism>
<evidence type="ECO:0008006" key="3">
    <source>
        <dbReference type="Google" id="ProtNLM"/>
    </source>
</evidence>
<gene>
    <name evidence="1" type="ORF">H1P_10052</name>
</gene>
<accession>A0A563VIW5</accession>